<evidence type="ECO:0000313" key="1">
    <source>
        <dbReference type="EMBL" id="QKS71247.1"/>
    </source>
</evidence>
<dbReference type="PANTHER" id="PTHR33639">
    <property type="entry name" value="THIOL-DISULFIDE OXIDOREDUCTASE DCC"/>
    <property type="match status" value="1"/>
</dbReference>
<name>A0A859FDT2_9BACI</name>
<sequence>MPTSIILFDGYCHVCDASIQFIMKHDKKDTFTFASLQGEKGAQLKKDYDIQVDSVVLIEPSGRVYTKSDAALRICKQLSGFPKILQIGLLLPRFLRDAVYELIAKNRYRFFGKRDTCRLPTPEERAKFLDG</sequence>
<dbReference type="RefSeq" id="WP_176009283.1">
    <property type="nucleotide sequence ID" value="NZ_CP041372.2"/>
</dbReference>
<keyword evidence="2" id="KW-1185">Reference proteome</keyword>
<organism evidence="1 2">
    <name type="scientific">Paenalkalicoccus suaedae</name>
    <dbReference type="NCBI Taxonomy" id="2592382"/>
    <lineage>
        <taxon>Bacteria</taxon>
        <taxon>Bacillati</taxon>
        <taxon>Bacillota</taxon>
        <taxon>Bacilli</taxon>
        <taxon>Bacillales</taxon>
        <taxon>Bacillaceae</taxon>
        <taxon>Paenalkalicoccus</taxon>
    </lineage>
</organism>
<protein>
    <submittedName>
        <fullName evidence="1">Thiol-disulfide oxidoreductase DCC family protein</fullName>
    </submittedName>
</protein>
<dbReference type="EMBL" id="CP041372">
    <property type="protein sequence ID" value="QKS71247.1"/>
    <property type="molecule type" value="Genomic_DNA"/>
</dbReference>
<dbReference type="GO" id="GO:0015035">
    <property type="term" value="F:protein-disulfide reductase activity"/>
    <property type="evidence" value="ECO:0007669"/>
    <property type="project" value="InterPro"/>
</dbReference>
<dbReference type="AlphaFoldDB" id="A0A859FDT2"/>
<gene>
    <name evidence="1" type="ORF">FLK61_31550</name>
</gene>
<proteinExistence type="predicted"/>
<accession>A0A859FDT2</accession>
<dbReference type="Proteomes" id="UP000318138">
    <property type="component" value="Chromosome"/>
</dbReference>
<dbReference type="InterPro" id="IPR007263">
    <property type="entry name" value="DCC1-like"/>
</dbReference>
<dbReference type="PANTHER" id="PTHR33639:SF2">
    <property type="entry name" value="DUF393 DOMAIN-CONTAINING PROTEIN"/>
    <property type="match status" value="1"/>
</dbReference>
<evidence type="ECO:0000313" key="2">
    <source>
        <dbReference type="Proteomes" id="UP000318138"/>
    </source>
</evidence>
<dbReference type="Pfam" id="PF04134">
    <property type="entry name" value="DCC1-like"/>
    <property type="match status" value="1"/>
</dbReference>
<dbReference type="InterPro" id="IPR052927">
    <property type="entry name" value="DCC_oxidoreductase"/>
</dbReference>
<reference evidence="2" key="1">
    <citation type="submission" date="2019-07" db="EMBL/GenBank/DDBJ databases">
        <title>Bacillus alkalisoli sp. nov. isolated from saline soil.</title>
        <authorList>
            <person name="Sun J.-Q."/>
            <person name="Xu L."/>
        </authorList>
    </citation>
    <scope>NUCLEOTIDE SEQUENCE [LARGE SCALE GENOMIC DNA]</scope>
    <source>
        <strain evidence="2">M4U3P1</strain>
    </source>
</reference>
<dbReference type="KEGG" id="psua:FLK61_31550"/>